<dbReference type="OrthoDB" id="963257at2"/>
<sequence>MKKLFEFVTPLTLMAGAGLLIIGQGLLHLGEENNVLQFFFGVPLLFGAVVVHIIIWGMLKRNVLYIWLVEFVLVGSFLYAFFFRW</sequence>
<keyword evidence="1" id="KW-0812">Transmembrane</keyword>
<name>A0A2S7IMY9_9BACT</name>
<dbReference type="RefSeq" id="WP_104710319.1">
    <property type="nucleotide sequence ID" value="NZ_PTRA01000001.1"/>
</dbReference>
<dbReference type="EMBL" id="PTRA01000001">
    <property type="protein sequence ID" value="PQA59092.1"/>
    <property type="molecule type" value="Genomic_DNA"/>
</dbReference>
<evidence type="ECO:0000256" key="1">
    <source>
        <dbReference type="SAM" id="Phobius"/>
    </source>
</evidence>
<accession>A0A2S7IMY9</accession>
<gene>
    <name evidence="2" type="ORF">C5O19_05405</name>
</gene>
<reference evidence="3" key="1">
    <citation type="submission" date="2018-02" db="EMBL/GenBank/DDBJ databases">
        <title>Genome sequencing of Solimonas sp. HR-BB.</title>
        <authorList>
            <person name="Lee Y."/>
            <person name="Jeon C.O."/>
        </authorList>
    </citation>
    <scope>NUCLEOTIDE SEQUENCE [LARGE SCALE GENOMIC DNA]</scope>
    <source>
        <strain evidence="3">HR-U</strain>
    </source>
</reference>
<evidence type="ECO:0000313" key="3">
    <source>
        <dbReference type="Proteomes" id="UP000239590"/>
    </source>
</evidence>
<protein>
    <recommendedName>
        <fullName evidence="4">DUF3817 domain-containing protein</fullName>
    </recommendedName>
</protein>
<comment type="caution">
    <text evidence="2">The sequence shown here is derived from an EMBL/GenBank/DDBJ whole genome shotgun (WGS) entry which is preliminary data.</text>
</comment>
<feature type="transmembrane region" description="Helical" evidence="1">
    <location>
        <begin position="7"/>
        <end position="29"/>
    </location>
</feature>
<feature type="transmembrane region" description="Helical" evidence="1">
    <location>
        <begin position="35"/>
        <end position="56"/>
    </location>
</feature>
<proteinExistence type="predicted"/>
<keyword evidence="3" id="KW-1185">Reference proteome</keyword>
<organism evidence="2 3">
    <name type="scientific">Siphonobacter curvatus</name>
    <dbReference type="NCBI Taxonomy" id="2094562"/>
    <lineage>
        <taxon>Bacteria</taxon>
        <taxon>Pseudomonadati</taxon>
        <taxon>Bacteroidota</taxon>
        <taxon>Cytophagia</taxon>
        <taxon>Cytophagales</taxon>
        <taxon>Cytophagaceae</taxon>
        <taxon>Siphonobacter</taxon>
    </lineage>
</organism>
<feature type="transmembrane region" description="Helical" evidence="1">
    <location>
        <begin position="63"/>
        <end position="82"/>
    </location>
</feature>
<keyword evidence="1" id="KW-0472">Membrane</keyword>
<evidence type="ECO:0008006" key="4">
    <source>
        <dbReference type="Google" id="ProtNLM"/>
    </source>
</evidence>
<dbReference type="Proteomes" id="UP000239590">
    <property type="component" value="Unassembled WGS sequence"/>
</dbReference>
<dbReference type="AlphaFoldDB" id="A0A2S7IMY9"/>
<evidence type="ECO:0000313" key="2">
    <source>
        <dbReference type="EMBL" id="PQA59092.1"/>
    </source>
</evidence>
<keyword evidence="1" id="KW-1133">Transmembrane helix</keyword>